<dbReference type="InterPro" id="IPR028002">
    <property type="entry name" value="Myb_DNA-bind_5"/>
</dbReference>
<sequence>MAERESAHGSGNQTKDRKRKHNFSVYEIEVITDNVKKNLDLIQSKLTNAVTNKKKQMLWEEITQAVNAVGTAKRTVTEVKDKWKNLHSIAKKEFAEFKRETKITGGGRRPKSPSVASKEIIEVLEDTPAFSGLIGFETGEDAHLPAESAKTVFEEDCLSLNEDMHSSPAKVDEQRKPSKRISNGDVLKMQYECLCTQKEMLNLKKQKLKMQIHLLEQQVNANQTFATALNANFVVPNTDSF</sequence>
<name>A0AAU9VPS0_9CNID</name>
<keyword evidence="3" id="KW-1185">Reference proteome</keyword>
<evidence type="ECO:0000313" key="3">
    <source>
        <dbReference type="Proteomes" id="UP001159428"/>
    </source>
</evidence>
<dbReference type="GO" id="GO:0005634">
    <property type="term" value="C:nucleus"/>
    <property type="evidence" value="ECO:0007669"/>
    <property type="project" value="TreeGrafter"/>
</dbReference>
<protein>
    <recommendedName>
        <fullName evidence="1">Myb/SANT-like DNA-binding domain-containing protein</fullName>
    </recommendedName>
</protein>
<dbReference type="PANTHER" id="PTHR23098:SF16">
    <property type="entry name" value="REGULATORY PROTEIN ZESTE"/>
    <property type="match status" value="1"/>
</dbReference>
<dbReference type="PANTHER" id="PTHR23098">
    <property type="entry name" value="AGAP001331-PA-RELATED"/>
    <property type="match status" value="1"/>
</dbReference>
<dbReference type="AlphaFoldDB" id="A0AAU9VPS0"/>
<comment type="caution">
    <text evidence="2">The sequence shown here is derived from an EMBL/GenBank/DDBJ whole genome shotgun (WGS) entry which is preliminary data.</text>
</comment>
<dbReference type="EMBL" id="CALNXJ010000003">
    <property type="protein sequence ID" value="CAH3035998.1"/>
    <property type="molecule type" value="Genomic_DNA"/>
</dbReference>
<evidence type="ECO:0000259" key="1">
    <source>
        <dbReference type="Pfam" id="PF13873"/>
    </source>
</evidence>
<dbReference type="Gene3D" id="1.10.10.60">
    <property type="entry name" value="Homeodomain-like"/>
    <property type="match status" value="1"/>
</dbReference>
<proteinExistence type="predicted"/>
<gene>
    <name evidence="2" type="ORF">PMEA_00016596</name>
</gene>
<organism evidence="2 3">
    <name type="scientific">Pocillopora meandrina</name>
    <dbReference type="NCBI Taxonomy" id="46732"/>
    <lineage>
        <taxon>Eukaryota</taxon>
        <taxon>Metazoa</taxon>
        <taxon>Cnidaria</taxon>
        <taxon>Anthozoa</taxon>
        <taxon>Hexacorallia</taxon>
        <taxon>Scleractinia</taxon>
        <taxon>Astrocoeniina</taxon>
        <taxon>Pocilloporidae</taxon>
        <taxon>Pocillopora</taxon>
    </lineage>
</organism>
<dbReference type="Proteomes" id="UP001159428">
    <property type="component" value="Unassembled WGS sequence"/>
</dbReference>
<reference evidence="2 3" key="1">
    <citation type="submission" date="2022-05" db="EMBL/GenBank/DDBJ databases">
        <authorList>
            <consortium name="Genoscope - CEA"/>
            <person name="William W."/>
        </authorList>
    </citation>
    <scope>NUCLEOTIDE SEQUENCE [LARGE SCALE GENOMIC DNA]</scope>
</reference>
<evidence type="ECO:0000313" key="2">
    <source>
        <dbReference type="EMBL" id="CAH3035998.1"/>
    </source>
</evidence>
<dbReference type="Pfam" id="PF13873">
    <property type="entry name" value="Myb_DNA-bind_5"/>
    <property type="match status" value="1"/>
</dbReference>
<feature type="domain" description="Myb/SANT-like DNA-binding" evidence="1">
    <location>
        <begin position="19"/>
        <end position="95"/>
    </location>
</feature>
<accession>A0AAU9VPS0</accession>